<accession>A0ABU3S970</accession>
<proteinExistence type="predicted"/>
<comment type="caution">
    <text evidence="1">The sequence shown here is derived from an EMBL/GenBank/DDBJ whole genome shotgun (WGS) entry which is preliminary data.</text>
</comment>
<keyword evidence="2" id="KW-1185">Reference proteome</keyword>
<organism evidence="1 2">
    <name type="scientific">Bosea rubneri</name>
    <dbReference type="NCBI Taxonomy" id="3075434"/>
    <lineage>
        <taxon>Bacteria</taxon>
        <taxon>Pseudomonadati</taxon>
        <taxon>Pseudomonadota</taxon>
        <taxon>Alphaproteobacteria</taxon>
        <taxon>Hyphomicrobiales</taxon>
        <taxon>Boseaceae</taxon>
        <taxon>Bosea</taxon>
    </lineage>
</organism>
<dbReference type="RefSeq" id="WP_316019163.1">
    <property type="nucleotide sequence ID" value="NZ_JAWDID010000022.1"/>
</dbReference>
<evidence type="ECO:0000313" key="2">
    <source>
        <dbReference type="Proteomes" id="UP001254257"/>
    </source>
</evidence>
<gene>
    <name evidence="1" type="ORF">RKE40_15685</name>
</gene>
<sequence>MNFMTGQVSAYASTDLTVDVSVAKGSGSFADWVIAIAGAPGGPGVIGPAGPTPDIMVTFSDGVTDSDPGNGLLKFNNVLPGSTTQLFIDNLDRYGTSIASWLDSFDDSTNTTLRGTIKLLQVSDPSKYARFNVVGAVVDGTGCRKIPVAHVLSSGSFANGAILAIDFVRTGFRSMRRGAQSRTTNATDTTVPGNHLLTLRDSVGALTRRSFQ</sequence>
<dbReference type="Proteomes" id="UP001254257">
    <property type="component" value="Unassembled WGS sequence"/>
</dbReference>
<dbReference type="EMBL" id="JAWDID010000022">
    <property type="protein sequence ID" value="MDU0341338.1"/>
    <property type="molecule type" value="Genomic_DNA"/>
</dbReference>
<protein>
    <submittedName>
        <fullName evidence="1">Uncharacterized protein</fullName>
    </submittedName>
</protein>
<name>A0ABU3S970_9HYPH</name>
<reference evidence="1 2" key="1">
    <citation type="submission" date="2023-09" db="EMBL/GenBank/DDBJ databases">
        <title>Whole genome shotgun sequencing (WGS) of Bosea sp. ZW T0_25, isolated from stored onions (Allium cepa).</title>
        <authorList>
            <person name="Stoll D.A."/>
            <person name="Huch M."/>
        </authorList>
    </citation>
    <scope>NUCLEOTIDE SEQUENCE [LARGE SCALE GENOMIC DNA]</scope>
    <source>
        <strain evidence="1 2">ZW T0_25</strain>
    </source>
</reference>
<evidence type="ECO:0000313" key="1">
    <source>
        <dbReference type="EMBL" id="MDU0341338.1"/>
    </source>
</evidence>